<dbReference type="SUPFAM" id="SSF52777">
    <property type="entry name" value="CoA-dependent acyltransferases"/>
    <property type="match status" value="4"/>
</dbReference>
<dbReference type="InterPro" id="IPR001242">
    <property type="entry name" value="Condensation_dom"/>
</dbReference>
<dbReference type="CDD" id="cd05930">
    <property type="entry name" value="A_NRPS"/>
    <property type="match status" value="1"/>
</dbReference>
<dbReference type="SUPFAM" id="SSF51735">
    <property type="entry name" value="NAD(P)-binding Rossmann-fold domains"/>
    <property type="match status" value="1"/>
</dbReference>
<dbReference type="CDD" id="cd19540">
    <property type="entry name" value="LCL_NRPS-like"/>
    <property type="match status" value="1"/>
</dbReference>
<dbReference type="InterPro" id="IPR020806">
    <property type="entry name" value="PKS_PP-bd"/>
</dbReference>
<feature type="region of interest" description="Disordered" evidence="6">
    <location>
        <begin position="200"/>
        <end position="258"/>
    </location>
</feature>
<dbReference type="SUPFAM" id="SSF56801">
    <property type="entry name" value="Acetyl-CoA synthetase-like"/>
    <property type="match status" value="2"/>
</dbReference>
<dbReference type="Gene3D" id="2.30.38.10">
    <property type="entry name" value="Luciferase, Domain 3"/>
    <property type="match status" value="1"/>
</dbReference>
<dbReference type="InterPro" id="IPR036291">
    <property type="entry name" value="NAD(P)-bd_dom_sf"/>
</dbReference>
<keyword evidence="3" id="KW-0596">Phosphopantetheine</keyword>
<dbReference type="Gene3D" id="3.30.300.30">
    <property type="match status" value="2"/>
</dbReference>
<dbReference type="InterPro" id="IPR020845">
    <property type="entry name" value="AMP-binding_CS"/>
</dbReference>
<dbReference type="FunFam" id="2.30.38.10:FF:000001">
    <property type="entry name" value="Non-ribosomal peptide synthetase PvdI"/>
    <property type="match status" value="2"/>
</dbReference>
<dbReference type="Gene3D" id="3.40.50.980">
    <property type="match status" value="2"/>
</dbReference>
<dbReference type="FunFam" id="3.40.50.980:FF:000001">
    <property type="entry name" value="Non-ribosomal peptide synthetase"/>
    <property type="match status" value="2"/>
</dbReference>
<keyword evidence="5" id="KW-0436">Ligase</keyword>
<dbReference type="GO" id="GO:0005829">
    <property type="term" value="C:cytosol"/>
    <property type="evidence" value="ECO:0007669"/>
    <property type="project" value="TreeGrafter"/>
</dbReference>
<dbReference type="SUPFAM" id="SSF47336">
    <property type="entry name" value="ACP-like"/>
    <property type="match status" value="2"/>
</dbReference>
<dbReference type="Pfam" id="PF00668">
    <property type="entry name" value="Condensation"/>
    <property type="match status" value="3"/>
</dbReference>
<name>A0A7G1NTN7_9ACTN</name>
<dbReference type="InterPro" id="IPR045851">
    <property type="entry name" value="AMP-bd_C_sf"/>
</dbReference>
<accession>A0A7G1NTN7</accession>
<dbReference type="CDD" id="cd05235">
    <property type="entry name" value="SDR_e1"/>
    <property type="match status" value="1"/>
</dbReference>
<evidence type="ECO:0000313" key="9">
    <source>
        <dbReference type="Proteomes" id="UP000516444"/>
    </source>
</evidence>
<evidence type="ECO:0000256" key="1">
    <source>
        <dbReference type="ARBA" id="ARBA00001957"/>
    </source>
</evidence>
<dbReference type="KEGG" id="sgm:GCM10017557_15520"/>
<dbReference type="InterPro" id="IPR010080">
    <property type="entry name" value="Thioester_reductase-like_dom"/>
</dbReference>
<dbReference type="NCBIfam" id="TIGR01746">
    <property type="entry name" value="Thioester-redct"/>
    <property type="match status" value="1"/>
</dbReference>
<feature type="domain" description="Carrier" evidence="7">
    <location>
        <begin position="997"/>
        <end position="1072"/>
    </location>
</feature>
<dbReference type="PROSITE" id="PS00455">
    <property type="entry name" value="AMP_BINDING"/>
    <property type="match status" value="2"/>
</dbReference>
<dbReference type="PROSITE" id="PS50075">
    <property type="entry name" value="CARRIER"/>
    <property type="match status" value="2"/>
</dbReference>
<dbReference type="PROSITE" id="PS00012">
    <property type="entry name" value="PHOSPHOPANTETHEINE"/>
    <property type="match status" value="2"/>
</dbReference>
<dbReference type="Gene3D" id="3.40.50.12780">
    <property type="entry name" value="N-terminal domain of ligase-like"/>
    <property type="match status" value="1"/>
</dbReference>
<proteinExistence type="inferred from homology"/>
<dbReference type="Proteomes" id="UP000516444">
    <property type="component" value="Chromosome"/>
</dbReference>
<dbReference type="InterPro" id="IPR006162">
    <property type="entry name" value="Ppantetheine_attach_site"/>
</dbReference>
<dbReference type="FunFam" id="3.40.50.12780:FF:000012">
    <property type="entry name" value="Non-ribosomal peptide synthetase"/>
    <property type="match status" value="1"/>
</dbReference>
<evidence type="ECO:0000256" key="5">
    <source>
        <dbReference type="ARBA" id="ARBA00022598"/>
    </source>
</evidence>
<dbReference type="PANTHER" id="PTHR45527:SF14">
    <property type="entry name" value="PLIPASTATIN SYNTHASE SUBUNIT B"/>
    <property type="match status" value="1"/>
</dbReference>
<feature type="compositionally biased region" description="Low complexity" evidence="6">
    <location>
        <begin position="249"/>
        <end position="258"/>
    </location>
</feature>
<evidence type="ECO:0000313" key="8">
    <source>
        <dbReference type="EMBL" id="BCL26693.1"/>
    </source>
</evidence>
<keyword evidence="9" id="KW-1185">Reference proteome</keyword>
<dbReference type="GO" id="GO:0017000">
    <property type="term" value="P:antibiotic biosynthetic process"/>
    <property type="evidence" value="ECO:0007669"/>
    <property type="project" value="UniProtKB-ARBA"/>
</dbReference>
<dbReference type="SMART" id="SM00823">
    <property type="entry name" value="PKS_PP"/>
    <property type="match status" value="2"/>
</dbReference>
<gene>
    <name evidence="8" type="primary">dhbF</name>
    <name evidence="8" type="ORF">GCM10017557_15520</name>
</gene>
<keyword evidence="4" id="KW-0597">Phosphoprotein</keyword>
<dbReference type="Gene3D" id="3.40.50.720">
    <property type="entry name" value="NAD(P)-binding Rossmann-like Domain"/>
    <property type="match status" value="1"/>
</dbReference>
<dbReference type="Pfam" id="PF00501">
    <property type="entry name" value="AMP-binding"/>
    <property type="match status" value="2"/>
</dbReference>
<dbReference type="NCBIfam" id="TIGR01733">
    <property type="entry name" value="AA-adenyl-dom"/>
    <property type="match status" value="2"/>
</dbReference>
<dbReference type="GO" id="GO:0008610">
    <property type="term" value="P:lipid biosynthetic process"/>
    <property type="evidence" value="ECO:0007669"/>
    <property type="project" value="UniProtKB-ARBA"/>
</dbReference>
<dbReference type="InterPro" id="IPR023213">
    <property type="entry name" value="CAT-like_dom_sf"/>
</dbReference>
<feature type="domain" description="Carrier" evidence="7">
    <location>
        <begin position="2079"/>
        <end position="2154"/>
    </location>
</feature>
<dbReference type="InterPro" id="IPR025110">
    <property type="entry name" value="AMP-bd_C"/>
</dbReference>
<dbReference type="Pfam" id="PF00550">
    <property type="entry name" value="PP-binding"/>
    <property type="match status" value="2"/>
</dbReference>
<feature type="region of interest" description="Disordered" evidence="6">
    <location>
        <begin position="971"/>
        <end position="995"/>
    </location>
</feature>
<reference evidence="8 9" key="1">
    <citation type="journal article" date="2014" name="Int. J. Syst. Evol. Microbiol.">
        <title>Complete genome sequence of Corynebacterium casei LMG S-19264T (=DSM 44701T), isolated from a smear-ripened cheese.</title>
        <authorList>
            <consortium name="US DOE Joint Genome Institute (JGI-PGF)"/>
            <person name="Walter F."/>
            <person name="Albersmeier A."/>
            <person name="Kalinowski J."/>
            <person name="Ruckert C."/>
        </authorList>
    </citation>
    <scope>NUCLEOTIDE SEQUENCE [LARGE SCALE GENOMIC DNA]</scope>
    <source>
        <strain evidence="8 9">JCM 4677</strain>
    </source>
</reference>
<feature type="compositionally biased region" description="Low complexity" evidence="6">
    <location>
        <begin position="231"/>
        <end position="242"/>
    </location>
</feature>
<comment type="similarity">
    <text evidence="2">Belongs to the ATP-dependent AMP-binding enzyme family.</text>
</comment>
<dbReference type="FunFam" id="1.10.1200.10:FF:000016">
    <property type="entry name" value="Non-ribosomal peptide synthase"/>
    <property type="match status" value="2"/>
</dbReference>
<dbReference type="GO" id="GO:0043041">
    <property type="term" value="P:amino acid activation for nonribosomal peptide biosynthetic process"/>
    <property type="evidence" value="ECO:0007669"/>
    <property type="project" value="TreeGrafter"/>
</dbReference>
<dbReference type="GO" id="GO:0031177">
    <property type="term" value="F:phosphopantetheine binding"/>
    <property type="evidence" value="ECO:0007669"/>
    <property type="project" value="InterPro"/>
</dbReference>
<dbReference type="InterPro" id="IPR013120">
    <property type="entry name" value="FAR_NAD-bd"/>
</dbReference>
<dbReference type="GO" id="GO:0016874">
    <property type="term" value="F:ligase activity"/>
    <property type="evidence" value="ECO:0007669"/>
    <property type="project" value="UniProtKB-KW"/>
</dbReference>
<dbReference type="PANTHER" id="PTHR45527">
    <property type="entry name" value="NONRIBOSOMAL PEPTIDE SYNTHETASE"/>
    <property type="match status" value="1"/>
</dbReference>
<evidence type="ECO:0000256" key="2">
    <source>
        <dbReference type="ARBA" id="ARBA00006432"/>
    </source>
</evidence>
<dbReference type="Gene3D" id="1.10.1200.10">
    <property type="entry name" value="ACP-like"/>
    <property type="match status" value="2"/>
</dbReference>
<dbReference type="InterPro" id="IPR036736">
    <property type="entry name" value="ACP-like_sf"/>
</dbReference>
<feature type="compositionally biased region" description="Low complexity" evidence="6">
    <location>
        <begin position="201"/>
        <end position="211"/>
    </location>
</feature>
<dbReference type="GO" id="GO:0072330">
    <property type="term" value="P:monocarboxylic acid biosynthetic process"/>
    <property type="evidence" value="ECO:0007669"/>
    <property type="project" value="UniProtKB-ARBA"/>
</dbReference>
<dbReference type="InterPro" id="IPR010071">
    <property type="entry name" value="AA_adenyl_dom"/>
</dbReference>
<dbReference type="Gene3D" id="3.30.559.10">
    <property type="entry name" value="Chloramphenicol acetyltransferase-like domain"/>
    <property type="match status" value="2"/>
</dbReference>
<dbReference type="Gene3D" id="3.30.559.30">
    <property type="entry name" value="Nonribosomal peptide synthetase, condensation domain"/>
    <property type="match status" value="2"/>
</dbReference>
<sequence>MTAGQQEVWLAEQHSPDRRQALRLGEYLEIHGPVDAAVFEDALRQVVAEADALRVRLVPGEDGPVQVLEPVLPWTLLLVDVSDEPDAEEAARAWVAADMARPMDLASGPLFSYALLQLAPDRFWWYHTYHHGAVDAFGYSLVARRVAEVYTALTQGQKAGPSPFSPLSALVRADQDYRASQDRVADRAYWNRQLSGWTRPAASSRASRGAAGNTGPGNTGPGDTRRGDTGPGVAVPGVPGPAAEREPSSGRAVSGSAVSGAVPRTELLPLLHPEGLRKAASRAEVSRFRFVFAAVALYTHRLTGARDVVIGLTVAGRTDPASRSTPGMLANAVPVRLTIRSDMPLRDLLAQVDDRMREAVEHQRYRGEDLHRDLGLSRGPGSVFSPVVNLIGFDYDITFAGHRCVAHNLSFPLGADLMIMVWDRRDGSGPHMRLHAAPEAHGAADLADTQQRLLRLLVDMADLDPGLPIGTLDILSGDERRSLLDMGDALAAGAPAVPLPTLFEEQVRRAPDAAALVAGDTTLTYGELNGRANRLAHALIARGIGAEDVVALVLPRSVDHIVAVLAVVKAGAAYVPVDPAYPAARKEYMLADARPVLVVDDPSAVAELSQGQPDTDPDIAVDPRHPAYVIYTSGSTGRPKGVVVTHTGIASMAKGFTERLEVTSDSRVLQFSSPSFDASVMELCHTLLCGAALVLAPTGDPLSVLTDPGARLTHATVPPSALAVVTRADVSVPTLVAAGEACPPGQVARWAPHHRMLNAYGPTETTVCATVSRPLTPSDEAPPIGPPLSGVRVCVLDDSLRPVPFGAAGELYVAGPSLARGYLGRPALTAVRFVADPYGPPGTRMYRTGDLVRWRADGQLAYVGRADHQVKIRGFRIEPGEVEAALTACPGVAQAVVLARPDQRHGDLRLVAYVVTDTADADEDADAGEGVDADGAGARLLLRDRLRERLRERLPEHMVPSAFTMLDELPLTPNGKLDRDALPEPDEESDASSLVRAPRTVREQLLCELFAEVLGRPWTGVDANFFQAGGHSLLAIRLVSRIRAVLGVNVDLSALFEAPTVALLAARLDSADGARPALTVQERPDRIPLSFAQQRLWFLHRAEGPGATYNIPLVQRLAGELHRGALEKALGDVVERHDSLRTVFPQVDGEPVQRIIDASAARPSLPVTAVDDEEALHSLLADAVRYPFDLAVEQPLRAELFTLSPTEHVLLIVVHHIAADGWSMAPLTRDLATAYAARSQGREPDWAPLPARYTDYTLWQRRLMGAPDDPDGLLHRQLAHWNKALSGLPEQLALPYDRPRPVVASYRGARTPLRIDAELHTALTELASRSGTSLFMVLHASLAALLTKLGAGTDLPVGSTIAGRTDQALDELVGFFVNTLVLRTDTSGDPAFTQLLERVRGTALAAYAHQEVPFEQLVETLNPTRSPGRHPLFQVALSLDVDEAAVFALPGLRTSRMPVSTATAKFDLDIGICERRSEESECLGLDGTLDYATDLFDHGTVQDLAARWVRLLEAVVREPDRPISRIDVLTDDERRLLVGDVEDTGEVGDVCETATAQAPAGTVPEQFHAQVRATPDAVAVVVGDTTLTYAQLNSRASRLAHALTARGVGAEDIVALALPRSGDLVVALLAVLKAGAAYLPLDPDHPAARIAAMVEDARPVLLLTDTATAASIGVDTGLAHLLLDAPETVEALEKLPDTDPVTGPSPDHPAYVIYTSGSTGTPKGVVARHASLGNVAARYRTQVFGPAAERLGGRRLRVALTASVSFDASWGQLAALIDGHELHVPDAATWTDAGRFVAWLVERRIDSVDVTPSYMRVLSDHGLFTDERWRPSVAVLGGEALPDRLWQELRTVDGLAAHNMYGPTECTVDSVQARLDAASTPVLGQPITGSRVYVLDAALQPVPPGVTGELYVAGVGLARGYLRRPGMTAQRFVADPYGPPGTRMYRTGDLARRRTDGQLVFAGRADDQIKVRGHRIEPGEVEAALSCHPRLARAAVIARDDRLGETCLVAYAVPAAGPETDPADLRADMRAFLRGRIPAYMVPSAFVVLDALPLTPNGKLDRDALPAPDFAPDVTHGRVPRTPQERSLCELFAEVLDMPEVGVDDDFFALGGHSLLAVRLAGRIGETLAAPFSLSALLEAPTPAGLARHLSADAPPTAPSWVPDSEAKLHSALRFTTTARPVDGPRDILLTGATGFVGAFLLAELLHRTTARVHCVVRARSDTEARERLAASMRVHGTETVLDDPRLYVVRGDLAAGDLGLDPAGWARLREDIDTIVHCGARVHHLSPYAQLKPANVQGTRTLLHLASEGRPKAFHHLSTLAVFRAGQGSRPVTEDSPIGAERHPYGKGYAASKWVADLLVERAFERGASGGIYRLGRIWAHTSTGAVNRDDMFSRLLTSSATLGCSPADPGLHEALLPVDVVARAVVELLLNGDKADRVHHLHHPRKVGPGAFMAAYDKTHGTRSEEIPLTAWLHRLRRAGERGQSLPILPYQEYLEEYAKDPETARNSALTFENDRTVQRLRHLGVTVPEIDETAISHYWGFIER</sequence>
<dbReference type="Pfam" id="PF13193">
    <property type="entry name" value="AMP-binding_C"/>
    <property type="match status" value="2"/>
</dbReference>
<dbReference type="InterPro" id="IPR009081">
    <property type="entry name" value="PP-bd_ACP"/>
</dbReference>
<comment type="cofactor">
    <cofactor evidence="1">
        <name>pantetheine 4'-phosphate</name>
        <dbReference type="ChEBI" id="CHEBI:47942"/>
    </cofactor>
</comment>
<dbReference type="FunFam" id="3.30.300.30:FF:000010">
    <property type="entry name" value="Enterobactin synthetase component F"/>
    <property type="match status" value="2"/>
</dbReference>
<evidence type="ECO:0000256" key="3">
    <source>
        <dbReference type="ARBA" id="ARBA00022450"/>
    </source>
</evidence>
<dbReference type="EMBL" id="AP023440">
    <property type="protein sequence ID" value="BCL26693.1"/>
    <property type="molecule type" value="Genomic_DNA"/>
</dbReference>
<protein>
    <submittedName>
        <fullName evidence="8">Dimodular nonribosomal peptide synthase</fullName>
    </submittedName>
</protein>
<dbReference type="InterPro" id="IPR042099">
    <property type="entry name" value="ANL_N_sf"/>
</dbReference>
<dbReference type="GO" id="GO:0044550">
    <property type="term" value="P:secondary metabolite biosynthetic process"/>
    <property type="evidence" value="ECO:0007669"/>
    <property type="project" value="UniProtKB-ARBA"/>
</dbReference>
<dbReference type="InterPro" id="IPR000873">
    <property type="entry name" value="AMP-dep_synth/lig_dom"/>
</dbReference>
<dbReference type="Pfam" id="PF07993">
    <property type="entry name" value="NAD_binding_4"/>
    <property type="match status" value="1"/>
</dbReference>
<dbReference type="FunFam" id="3.30.559.10:FF:000012">
    <property type="entry name" value="Non-ribosomal peptide synthetase"/>
    <property type="match status" value="1"/>
</dbReference>
<evidence type="ECO:0000259" key="7">
    <source>
        <dbReference type="PROSITE" id="PS50075"/>
    </source>
</evidence>
<evidence type="ECO:0000256" key="6">
    <source>
        <dbReference type="SAM" id="MobiDB-lite"/>
    </source>
</evidence>
<organism evidence="8 9">
    <name type="scientific">Streptomyces aurantiacus</name>
    <dbReference type="NCBI Taxonomy" id="47760"/>
    <lineage>
        <taxon>Bacteria</taxon>
        <taxon>Bacillati</taxon>
        <taxon>Actinomycetota</taxon>
        <taxon>Actinomycetes</taxon>
        <taxon>Kitasatosporales</taxon>
        <taxon>Streptomycetaceae</taxon>
        <taxon>Streptomyces</taxon>
        <taxon>Streptomyces aurantiacus group</taxon>
    </lineage>
</organism>
<evidence type="ECO:0000256" key="4">
    <source>
        <dbReference type="ARBA" id="ARBA00022553"/>
    </source>
</evidence>